<gene>
    <name evidence="1" type="ORF">N0V93_002725</name>
</gene>
<accession>A0A9W8YY44</accession>
<proteinExistence type="predicted"/>
<dbReference type="Proteomes" id="UP001140453">
    <property type="component" value="Unassembled WGS sequence"/>
</dbReference>
<evidence type="ECO:0000313" key="2">
    <source>
        <dbReference type="Proteomes" id="UP001140453"/>
    </source>
</evidence>
<protein>
    <submittedName>
        <fullName evidence="1">Uncharacterized protein</fullName>
    </submittedName>
</protein>
<evidence type="ECO:0000313" key="1">
    <source>
        <dbReference type="EMBL" id="KAJ4393513.1"/>
    </source>
</evidence>
<dbReference type="EMBL" id="JAPEVB010000002">
    <property type="protein sequence ID" value="KAJ4393513.1"/>
    <property type="molecule type" value="Genomic_DNA"/>
</dbReference>
<name>A0A9W8YY44_9PEZI</name>
<comment type="caution">
    <text evidence="1">The sequence shown here is derived from an EMBL/GenBank/DDBJ whole genome shotgun (WGS) entry which is preliminary data.</text>
</comment>
<keyword evidence="2" id="KW-1185">Reference proteome</keyword>
<reference evidence="1" key="1">
    <citation type="submission" date="2022-10" db="EMBL/GenBank/DDBJ databases">
        <title>Tapping the CABI collections for fungal endophytes: first genome assemblies for Collariella, Neodidymelliopsis, Ascochyta clinopodiicola, Didymella pomorum, Didymosphaeria variabile, Neocosmospora piperis and Neocucurbitaria cava.</title>
        <authorList>
            <person name="Hill R."/>
        </authorList>
    </citation>
    <scope>NUCLEOTIDE SEQUENCE</scope>
    <source>
        <strain evidence="1">IMI 355082</strain>
    </source>
</reference>
<organism evidence="1 2">
    <name type="scientific">Gnomoniopsis smithogilvyi</name>
    <dbReference type="NCBI Taxonomy" id="1191159"/>
    <lineage>
        <taxon>Eukaryota</taxon>
        <taxon>Fungi</taxon>
        <taxon>Dikarya</taxon>
        <taxon>Ascomycota</taxon>
        <taxon>Pezizomycotina</taxon>
        <taxon>Sordariomycetes</taxon>
        <taxon>Sordariomycetidae</taxon>
        <taxon>Diaporthales</taxon>
        <taxon>Gnomoniaceae</taxon>
        <taxon>Gnomoniopsis</taxon>
    </lineage>
</organism>
<dbReference type="AlphaFoldDB" id="A0A9W8YY44"/>
<sequence>MARRSARAAAATVKATDTTSLGAPKVRISSHRRPPAVGSADASIQELLLLPGFSWEQDLSWANLANVVPWNDVKRDDISGANHIDRLVHLGAV</sequence>